<organism evidence="2">
    <name type="scientific">marine metagenome</name>
    <dbReference type="NCBI Taxonomy" id="408172"/>
    <lineage>
        <taxon>unclassified sequences</taxon>
        <taxon>metagenomes</taxon>
        <taxon>ecological metagenomes</taxon>
    </lineage>
</organism>
<dbReference type="CDD" id="cd02969">
    <property type="entry name" value="PRX_like1"/>
    <property type="match status" value="1"/>
</dbReference>
<proteinExistence type="predicted"/>
<dbReference type="GO" id="GO:0016209">
    <property type="term" value="F:antioxidant activity"/>
    <property type="evidence" value="ECO:0007669"/>
    <property type="project" value="InterPro"/>
</dbReference>
<dbReference type="PANTHER" id="PTHR43640">
    <property type="entry name" value="OS07G0260300 PROTEIN"/>
    <property type="match status" value="1"/>
</dbReference>
<evidence type="ECO:0000313" key="2">
    <source>
        <dbReference type="EMBL" id="SVC08805.1"/>
    </source>
</evidence>
<name>A0A382JB34_9ZZZZ</name>
<accession>A0A382JB34</accession>
<dbReference type="EMBL" id="UINC01072862">
    <property type="protein sequence ID" value="SVC08805.1"/>
    <property type="molecule type" value="Genomic_DNA"/>
</dbReference>
<dbReference type="InterPro" id="IPR036249">
    <property type="entry name" value="Thioredoxin-like_sf"/>
</dbReference>
<dbReference type="SUPFAM" id="SSF52833">
    <property type="entry name" value="Thioredoxin-like"/>
    <property type="match status" value="1"/>
</dbReference>
<reference evidence="2" key="1">
    <citation type="submission" date="2018-05" db="EMBL/GenBank/DDBJ databases">
        <authorList>
            <person name="Lanie J.A."/>
            <person name="Ng W.-L."/>
            <person name="Kazmierczak K.M."/>
            <person name="Andrzejewski T.M."/>
            <person name="Davidsen T.M."/>
            <person name="Wayne K.J."/>
            <person name="Tettelin H."/>
            <person name="Glass J.I."/>
            <person name="Rusch D."/>
            <person name="Podicherti R."/>
            <person name="Tsui H.-C.T."/>
            <person name="Winkler M.E."/>
        </authorList>
    </citation>
    <scope>NUCLEOTIDE SEQUENCE</scope>
</reference>
<feature type="domain" description="Thioredoxin" evidence="1">
    <location>
        <begin position="9"/>
        <end position="164"/>
    </location>
</feature>
<evidence type="ECO:0000259" key="1">
    <source>
        <dbReference type="PROSITE" id="PS51352"/>
    </source>
</evidence>
<dbReference type="PANTHER" id="PTHR43640:SF1">
    <property type="entry name" value="THIOREDOXIN-DEPENDENT PEROXIREDOXIN"/>
    <property type="match status" value="1"/>
</dbReference>
<dbReference type="InterPro" id="IPR047262">
    <property type="entry name" value="PRX-like1"/>
</dbReference>
<protein>
    <recommendedName>
        <fullName evidence="1">Thioredoxin domain-containing protein</fullName>
    </recommendedName>
</protein>
<sequence length="189" mass="21002">MSLTPSNMPELGLPAPDFALPDTEGEIVRRDHYSEAPALLIVFWCNHCPYVQHICASFVEFADDYQAQGLAIVAIMSNDVDAQPTDSPENMKRVAEEYGFTFPYLYDETQTTALDHQAACTPDFFLYDQNRRLTYRGCFDASRPNNGVPITGLDLRAATSAVLAGKPLPPQQTPSIGCNIKWKLDNKPI</sequence>
<dbReference type="PROSITE" id="PS51352">
    <property type="entry name" value="THIOREDOXIN_2"/>
    <property type="match status" value="1"/>
</dbReference>
<gene>
    <name evidence="2" type="ORF">METZ01_LOCUS261659</name>
</gene>
<dbReference type="InterPro" id="IPR013766">
    <property type="entry name" value="Thioredoxin_domain"/>
</dbReference>
<dbReference type="InterPro" id="IPR000866">
    <property type="entry name" value="AhpC/TSA"/>
</dbReference>
<dbReference type="Gene3D" id="3.40.30.10">
    <property type="entry name" value="Glutaredoxin"/>
    <property type="match status" value="1"/>
</dbReference>
<dbReference type="AlphaFoldDB" id="A0A382JB34"/>
<dbReference type="Pfam" id="PF00578">
    <property type="entry name" value="AhpC-TSA"/>
    <property type="match status" value="1"/>
</dbReference>
<dbReference type="GO" id="GO:0016491">
    <property type="term" value="F:oxidoreductase activity"/>
    <property type="evidence" value="ECO:0007669"/>
    <property type="project" value="InterPro"/>
</dbReference>